<feature type="transmembrane region" description="Helical" evidence="1">
    <location>
        <begin position="59"/>
        <end position="81"/>
    </location>
</feature>
<accession>A0A0T9UZZ2</accession>
<keyword evidence="1" id="KW-0812">Transmembrane</keyword>
<organism evidence="2 3">
    <name type="scientific">Yersinia aleksiciae</name>
    <dbReference type="NCBI Taxonomy" id="263819"/>
    <lineage>
        <taxon>Bacteria</taxon>
        <taxon>Pseudomonadati</taxon>
        <taxon>Pseudomonadota</taxon>
        <taxon>Gammaproteobacteria</taxon>
        <taxon>Enterobacterales</taxon>
        <taxon>Yersiniaceae</taxon>
        <taxon>Yersinia</taxon>
    </lineage>
</organism>
<name>A0A0T9UZZ2_YERAE</name>
<dbReference type="EMBL" id="CQEM01000030">
    <property type="protein sequence ID" value="CNL89954.1"/>
    <property type="molecule type" value="Genomic_DNA"/>
</dbReference>
<keyword evidence="1" id="KW-0472">Membrane</keyword>
<keyword evidence="1" id="KW-1133">Transmembrane helix</keyword>
<dbReference type="AlphaFoldDB" id="A0A0T9UZZ2"/>
<sequence>MAKIKIHAANFPLEEMSITSGSLFIKTKWYQMSGDIILPTDVITVEVASEDSVKKVGGAMGWGVVGGALMGPVGLIAGVLLGGNKKDVTFIVELSGERKFMATTDSKTFISFQARSLKL</sequence>
<proteinExistence type="predicted"/>
<protein>
    <submittedName>
        <fullName evidence="2">Uncharacterized protein</fullName>
    </submittedName>
</protein>
<dbReference type="RefSeq" id="WP_050127212.1">
    <property type="nucleotide sequence ID" value="NZ_CQEM01000030.1"/>
</dbReference>
<evidence type="ECO:0000256" key="1">
    <source>
        <dbReference type="SAM" id="Phobius"/>
    </source>
</evidence>
<evidence type="ECO:0000313" key="2">
    <source>
        <dbReference type="EMBL" id="CNL89954.1"/>
    </source>
</evidence>
<dbReference type="Proteomes" id="UP000040088">
    <property type="component" value="Unassembled WGS sequence"/>
</dbReference>
<gene>
    <name evidence="2" type="ORF">ERS008460_04051</name>
</gene>
<evidence type="ECO:0000313" key="3">
    <source>
        <dbReference type="Proteomes" id="UP000040088"/>
    </source>
</evidence>
<reference evidence="3" key="1">
    <citation type="submission" date="2015-03" db="EMBL/GenBank/DDBJ databases">
        <authorList>
            <consortium name="Pathogen Informatics"/>
        </authorList>
    </citation>
    <scope>NUCLEOTIDE SEQUENCE [LARGE SCALE GENOMIC DNA]</scope>
    <source>
        <strain evidence="3">IP27925</strain>
    </source>
</reference>